<evidence type="ECO:0000313" key="12">
    <source>
        <dbReference type="EMBL" id="GIY84594.1"/>
    </source>
</evidence>
<feature type="transmembrane region" description="Helical" evidence="10">
    <location>
        <begin position="262"/>
        <end position="287"/>
    </location>
</feature>
<feature type="transmembrane region" description="Helical" evidence="10">
    <location>
        <begin position="234"/>
        <end position="250"/>
    </location>
</feature>
<accession>A0AAV4WQP5</accession>
<dbReference type="PRINTS" id="PR00237">
    <property type="entry name" value="GPCRRHODOPSN"/>
</dbReference>
<reference evidence="12 13" key="1">
    <citation type="submission" date="2021-06" db="EMBL/GenBank/DDBJ databases">
        <title>Caerostris darwini draft genome.</title>
        <authorList>
            <person name="Kono N."/>
            <person name="Arakawa K."/>
        </authorList>
    </citation>
    <scope>NUCLEOTIDE SEQUENCE [LARGE SCALE GENOMIC DNA]</scope>
</reference>
<dbReference type="AlphaFoldDB" id="A0AAV4WQP5"/>
<name>A0AAV4WQP5_9ARAC</name>
<evidence type="ECO:0000256" key="8">
    <source>
        <dbReference type="ARBA" id="ARBA00023170"/>
    </source>
</evidence>
<keyword evidence="4 10" id="KW-0812">Transmembrane</keyword>
<keyword evidence="3" id="KW-1003">Cell membrane</keyword>
<sequence length="322" mass="36022">MCDIKLRNQTYNNIAAAIIFVLSSVSMAGNGLILLSFATSSHLRIQKGCYFIINLAVSDFLCAVYVMLPCIACLVDNSWCMEGATCCIHAVLNSTLISSSNMSLAAINVDRAIAINRPFEYKNLVTTTRIKIAIAYIWIHCFCVALVAGIANWTSFSQWELMCSTEWTVRTGLYAPVALIFNFILPSTLVLISNVTIIYAIRKSKTVVFQNCSQVNGSGLQLCVKPHTKTLRSLYFLVLVYFICVPLYYLVKFSLETLGSKLNIVCFIPVGLLFIAAAVNPFIYALLRKDHRKAFLETLRMIYRNLKGIYTFLFDSPAKTLQ</sequence>
<keyword evidence="6" id="KW-0297">G-protein coupled receptor</keyword>
<keyword evidence="5 10" id="KW-1133">Transmembrane helix</keyword>
<feature type="domain" description="G-protein coupled receptors family 1 profile" evidence="11">
    <location>
        <begin position="29"/>
        <end position="284"/>
    </location>
</feature>
<comment type="similarity">
    <text evidence="2">Belongs to the G-protein coupled receptor 1 family.</text>
</comment>
<dbReference type="Gene3D" id="1.20.1070.10">
    <property type="entry name" value="Rhodopsin 7-helix transmembrane proteins"/>
    <property type="match status" value="1"/>
</dbReference>
<dbReference type="CDD" id="cd00637">
    <property type="entry name" value="7tm_classA_rhodopsin-like"/>
    <property type="match status" value="1"/>
</dbReference>
<feature type="transmembrane region" description="Helical" evidence="10">
    <location>
        <begin position="49"/>
        <end position="68"/>
    </location>
</feature>
<keyword evidence="8" id="KW-0675">Receptor</keyword>
<dbReference type="SUPFAM" id="SSF81321">
    <property type="entry name" value="Family A G protein-coupled receptor-like"/>
    <property type="match status" value="1"/>
</dbReference>
<evidence type="ECO:0000256" key="7">
    <source>
        <dbReference type="ARBA" id="ARBA00023136"/>
    </source>
</evidence>
<evidence type="ECO:0000256" key="3">
    <source>
        <dbReference type="ARBA" id="ARBA00022475"/>
    </source>
</evidence>
<dbReference type="InterPro" id="IPR000276">
    <property type="entry name" value="GPCR_Rhodpsn"/>
</dbReference>
<evidence type="ECO:0000256" key="1">
    <source>
        <dbReference type="ARBA" id="ARBA00004651"/>
    </source>
</evidence>
<evidence type="ECO:0000256" key="2">
    <source>
        <dbReference type="ARBA" id="ARBA00010663"/>
    </source>
</evidence>
<protein>
    <submittedName>
        <fullName evidence="12">G_PROTEIN_RECEP_F1_2 domain-containing protein</fullName>
    </submittedName>
</protein>
<keyword evidence="7 10" id="KW-0472">Membrane</keyword>
<dbReference type="InterPro" id="IPR017452">
    <property type="entry name" value="GPCR_Rhodpsn_7TM"/>
</dbReference>
<keyword evidence="13" id="KW-1185">Reference proteome</keyword>
<dbReference type="Proteomes" id="UP001054837">
    <property type="component" value="Unassembled WGS sequence"/>
</dbReference>
<comment type="caution">
    <text evidence="12">The sequence shown here is derived from an EMBL/GenBank/DDBJ whole genome shotgun (WGS) entry which is preliminary data.</text>
</comment>
<gene>
    <name evidence="12" type="primary">AVEN_110106_1</name>
    <name evidence="12" type="ORF">CDAR_169081</name>
</gene>
<evidence type="ECO:0000256" key="4">
    <source>
        <dbReference type="ARBA" id="ARBA00022692"/>
    </source>
</evidence>
<comment type="subcellular location">
    <subcellularLocation>
        <location evidence="1">Cell membrane</location>
        <topology evidence="1">Multi-pass membrane protein</topology>
    </subcellularLocation>
</comment>
<feature type="transmembrane region" description="Helical" evidence="10">
    <location>
        <begin position="14"/>
        <end position="37"/>
    </location>
</feature>
<dbReference type="PANTHER" id="PTHR22752">
    <property type="entry name" value="G PROTEIN-COUPLED RECEPTOR"/>
    <property type="match status" value="1"/>
</dbReference>
<feature type="transmembrane region" description="Helical" evidence="10">
    <location>
        <begin position="173"/>
        <end position="201"/>
    </location>
</feature>
<dbReference type="SMART" id="SM01381">
    <property type="entry name" value="7TM_GPCR_Srsx"/>
    <property type="match status" value="1"/>
</dbReference>
<keyword evidence="9" id="KW-0807">Transducer</keyword>
<evidence type="ECO:0000313" key="13">
    <source>
        <dbReference type="Proteomes" id="UP001054837"/>
    </source>
</evidence>
<evidence type="ECO:0000256" key="5">
    <source>
        <dbReference type="ARBA" id="ARBA00022989"/>
    </source>
</evidence>
<evidence type="ECO:0000256" key="6">
    <source>
        <dbReference type="ARBA" id="ARBA00023040"/>
    </source>
</evidence>
<dbReference type="Pfam" id="PF00001">
    <property type="entry name" value="7tm_1"/>
    <property type="match status" value="1"/>
</dbReference>
<dbReference type="GO" id="GO:0004930">
    <property type="term" value="F:G protein-coupled receptor activity"/>
    <property type="evidence" value="ECO:0007669"/>
    <property type="project" value="UniProtKB-KW"/>
</dbReference>
<evidence type="ECO:0000256" key="9">
    <source>
        <dbReference type="ARBA" id="ARBA00023224"/>
    </source>
</evidence>
<dbReference type="GO" id="GO:0005886">
    <property type="term" value="C:plasma membrane"/>
    <property type="evidence" value="ECO:0007669"/>
    <property type="project" value="UniProtKB-SubCell"/>
</dbReference>
<organism evidence="12 13">
    <name type="scientific">Caerostris darwini</name>
    <dbReference type="NCBI Taxonomy" id="1538125"/>
    <lineage>
        <taxon>Eukaryota</taxon>
        <taxon>Metazoa</taxon>
        <taxon>Ecdysozoa</taxon>
        <taxon>Arthropoda</taxon>
        <taxon>Chelicerata</taxon>
        <taxon>Arachnida</taxon>
        <taxon>Araneae</taxon>
        <taxon>Araneomorphae</taxon>
        <taxon>Entelegynae</taxon>
        <taxon>Araneoidea</taxon>
        <taxon>Araneidae</taxon>
        <taxon>Caerostris</taxon>
    </lineage>
</organism>
<evidence type="ECO:0000256" key="10">
    <source>
        <dbReference type="SAM" id="Phobius"/>
    </source>
</evidence>
<proteinExistence type="inferred from homology"/>
<evidence type="ECO:0000259" key="11">
    <source>
        <dbReference type="PROSITE" id="PS50262"/>
    </source>
</evidence>
<dbReference type="PROSITE" id="PS50262">
    <property type="entry name" value="G_PROTEIN_RECEP_F1_2"/>
    <property type="match status" value="1"/>
</dbReference>
<dbReference type="PANTHER" id="PTHR22752:SF14">
    <property type="entry name" value="G-PROTEIN COUPLED RECEPTORS FAMILY 1 PROFILE DOMAIN-CONTAINING PROTEIN"/>
    <property type="match status" value="1"/>
</dbReference>
<feature type="transmembrane region" description="Helical" evidence="10">
    <location>
        <begin position="130"/>
        <end position="153"/>
    </location>
</feature>
<dbReference type="EMBL" id="BPLQ01014939">
    <property type="protein sequence ID" value="GIY84594.1"/>
    <property type="molecule type" value="Genomic_DNA"/>
</dbReference>